<accession>A0A9W3AU17</accession>
<dbReference type="InterPro" id="IPR034294">
    <property type="entry name" value="Aquaporin_transptr"/>
</dbReference>
<gene>
    <name evidence="13" type="primary">LOC106073175</name>
</gene>
<dbReference type="Proteomes" id="UP001165740">
    <property type="component" value="Chromosome 7"/>
</dbReference>
<dbReference type="FunFam" id="1.20.1080.10:FF:000009">
    <property type="entry name" value="aquaporin-4 isoform X1"/>
    <property type="match status" value="1"/>
</dbReference>
<organism evidence="12 13">
    <name type="scientific">Biomphalaria glabrata</name>
    <name type="common">Bloodfluke planorb</name>
    <name type="synonym">Freshwater snail</name>
    <dbReference type="NCBI Taxonomy" id="6526"/>
    <lineage>
        <taxon>Eukaryota</taxon>
        <taxon>Metazoa</taxon>
        <taxon>Spiralia</taxon>
        <taxon>Lophotrochozoa</taxon>
        <taxon>Mollusca</taxon>
        <taxon>Gastropoda</taxon>
        <taxon>Heterobranchia</taxon>
        <taxon>Euthyneura</taxon>
        <taxon>Panpulmonata</taxon>
        <taxon>Hygrophila</taxon>
        <taxon>Lymnaeoidea</taxon>
        <taxon>Planorbidae</taxon>
        <taxon>Biomphalaria</taxon>
    </lineage>
</organism>
<dbReference type="OMA" id="RPTNYAS"/>
<feature type="transmembrane region" description="Helical" evidence="11">
    <location>
        <begin position="159"/>
        <end position="180"/>
    </location>
</feature>
<dbReference type="PANTHER" id="PTHR19139:SF199">
    <property type="entry name" value="MIP17260P"/>
    <property type="match status" value="1"/>
</dbReference>
<keyword evidence="7 11" id="KW-1133">Transmembrane helix</keyword>
<evidence type="ECO:0000256" key="2">
    <source>
        <dbReference type="ARBA" id="ARBA00006175"/>
    </source>
</evidence>
<feature type="region of interest" description="Disordered" evidence="10">
    <location>
        <begin position="1"/>
        <end position="114"/>
    </location>
</feature>
<feature type="compositionally biased region" description="Basic and acidic residues" evidence="10">
    <location>
        <begin position="71"/>
        <end position="80"/>
    </location>
</feature>
<evidence type="ECO:0000256" key="3">
    <source>
        <dbReference type="ARBA" id="ARBA00022448"/>
    </source>
</evidence>
<feature type="transmembrane region" description="Helical" evidence="11">
    <location>
        <begin position="320"/>
        <end position="341"/>
    </location>
</feature>
<keyword evidence="6" id="KW-0677">Repeat</keyword>
<evidence type="ECO:0000256" key="9">
    <source>
        <dbReference type="RuleBase" id="RU000477"/>
    </source>
</evidence>
<feature type="transmembrane region" description="Helical" evidence="11">
    <location>
        <begin position="277"/>
        <end position="294"/>
    </location>
</feature>
<evidence type="ECO:0000313" key="13">
    <source>
        <dbReference type="RefSeq" id="XP_055890694.1"/>
    </source>
</evidence>
<keyword evidence="12" id="KW-1185">Reference proteome</keyword>
<dbReference type="AlphaFoldDB" id="A0A9W3AU17"/>
<feature type="transmembrane region" description="Helical" evidence="11">
    <location>
        <begin position="201"/>
        <end position="225"/>
    </location>
</feature>
<comment type="similarity">
    <text evidence="2 9">Belongs to the MIP/aquaporin (TC 1.A.8) family.</text>
</comment>
<dbReference type="GO" id="GO:0005886">
    <property type="term" value="C:plasma membrane"/>
    <property type="evidence" value="ECO:0007669"/>
    <property type="project" value="UniProtKB-SubCell"/>
</dbReference>
<evidence type="ECO:0000256" key="11">
    <source>
        <dbReference type="SAM" id="Phobius"/>
    </source>
</evidence>
<comment type="subcellular location">
    <subcellularLocation>
        <location evidence="1">Cell membrane</location>
        <topology evidence="1">Multi-pass membrane protein</topology>
    </subcellularLocation>
</comment>
<sequence length="402" mass="42705">MSTREVTVTAALISPSSPNSDVQEPAVRPSSLPSIASGVSTASLHPTASSSRDNLSEREPGSRRHPAGGEAGHRKPRLAEFDPELEPRLQLVKVTSPKDSSAMPDSGKQQKTATSMEDISSLRLWKGIVAEFVGTLLLTLVGCGSCINLRGAANTTSNVVQIALCFGLSVATIVWSIAHVSGGHINPAVTMAMLAARKISLAKAVFFVLFQLIGAVVGAGILLGLTPEKDQSALGMTLVHEKISVGQAVGVELFITFVLVFTVFASCDNKRKDLNGSAPLAIGLSVTMCHLWAIDYTGSSMNTARSFGPALVMGTWDNHWVYWVGPILGGVGAGVLYEHLFAVNASLDKAKACLLSSDYDDAKYKAKKYKVRVIEEDPNEEELAETETMTEKGKKFGSTSNV</sequence>
<feature type="transmembrane region" description="Helical" evidence="11">
    <location>
        <begin position="128"/>
        <end position="153"/>
    </location>
</feature>
<dbReference type="InterPro" id="IPR000425">
    <property type="entry name" value="MIP"/>
</dbReference>
<evidence type="ECO:0000256" key="5">
    <source>
        <dbReference type="ARBA" id="ARBA00022692"/>
    </source>
</evidence>
<evidence type="ECO:0000256" key="6">
    <source>
        <dbReference type="ARBA" id="ARBA00022737"/>
    </source>
</evidence>
<evidence type="ECO:0000313" key="12">
    <source>
        <dbReference type="Proteomes" id="UP001165740"/>
    </source>
</evidence>
<dbReference type="PROSITE" id="PS00221">
    <property type="entry name" value="MIP"/>
    <property type="match status" value="1"/>
</dbReference>
<dbReference type="NCBIfam" id="TIGR00861">
    <property type="entry name" value="MIP"/>
    <property type="match status" value="1"/>
</dbReference>
<reference evidence="13" key="1">
    <citation type="submission" date="2025-08" db="UniProtKB">
        <authorList>
            <consortium name="RefSeq"/>
        </authorList>
    </citation>
    <scope>IDENTIFICATION</scope>
</reference>
<dbReference type="PRINTS" id="PR02016">
    <property type="entry name" value="AQUAPORIN4"/>
</dbReference>
<dbReference type="Gene3D" id="1.20.1080.10">
    <property type="entry name" value="Glycerol uptake facilitator protein"/>
    <property type="match status" value="1"/>
</dbReference>
<feature type="compositionally biased region" description="Polar residues" evidence="10">
    <location>
        <begin position="31"/>
        <end position="53"/>
    </location>
</feature>
<evidence type="ECO:0000256" key="7">
    <source>
        <dbReference type="ARBA" id="ARBA00022989"/>
    </source>
</evidence>
<evidence type="ECO:0000256" key="8">
    <source>
        <dbReference type="ARBA" id="ARBA00023136"/>
    </source>
</evidence>
<dbReference type="CDD" id="cd00333">
    <property type="entry name" value="MIP"/>
    <property type="match status" value="1"/>
</dbReference>
<keyword evidence="8 11" id="KW-0472">Membrane</keyword>
<dbReference type="GO" id="GO:0015250">
    <property type="term" value="F:water channel activity"/>
    <property type="evidence" value="ECO:0007669"/>
    <property type="project" value="TreeGrafter"/>
</dbReference>
<name>A0A9W3AU17_BIOGL</name>
<feature type="region of interest" description="Disordered" evidence="10">
    <location>
        <begin position="380"/>
        <end position="402"/>
    </location>
</feature>
<feature type="transmembrane region" description="Helical" evidence="11">
    <location>
        <begin position="245"/>
        <end position="265"/>
    </location>
</feature>
<dbReference type="InterPro" id="IPR023271">
    <property type="entry name" value="Aquaporin-like"/>
</dbReference>
<dbReference type="Pfam" id="PF00230">
    <property type="entry name" value="MIP"/>
    <property type="match status" value="1"/>
</dbReference>
<dbReference type="OrthoDB" id="3222at2759"/>
<dbReference type="SUPFAM" id="SSF81338">
    <property type="entry name" value="Aquaporin-like"/>
    <property type="match status" value="1"/>
</dbReference>
<keyword evidence="4" id="KW-1003">Cell membrane</keyword>
<evidence type="ECO:0000256" key="1">
    <source>
        <dbReference type="ARBA" id="ARBA00004651"/>
    </source>
</evidence>
<dbReference type="PRINTS" id="PR00783">
    <property type="entry name" value="MINTRINSICP"/>
</dbReference>
<dbReference type="GO" id="GO:0048878">
    <property type="term" value="P:chemical homeostasis"/>
    <property type="evidence" value="ECO:0007669"/>
    <property type="project" value="UniProtKB-ARBA"/>
</dbReference>
<evidence type="ECO:0000256" key="10">
    <source>
        <dbReference type="SAM" id="MobiDB-lite"/>
    </source>
</evidence>
<dbReference type="InterPro" id="IPR022357">
    <property type="entry name" value="MIP_CS"/>
</dbReference>
<dbReference type="PANTHER" id="PTHR19139">
    <property type="entry name" value="AQUAPORIN TRANSPORTER"/>
    <property type="match status" value="1"/>
</dbReference>
<protein>
    <submittedName>
        <fullName evidence="13">Aquaporin-4-like isoform X1</fullName>
    </submittedName>
</protein>
<proteinExistence type="inferred from homology"/>
<keyword evidence="3 9" id="KW-0813">Transport</keyword>
<dbReference type="GeneID" id="106073175"/>
<dbReference type="RefSeq" id="XP_055890694.1">
    <property type="nucleotide sequence ID" value="XM_056034719.1"/>
</dbReference>
<evidence type="ECO:0000256" key="4">
    <source>
        <dbReference type="ARBA" id="ARBA00022475"/>
    </source>
</evidence>
<keyword evidence="5 9" id="KW-0812">Transmembrane</keyword>